<dbReference type="Gene3D" id="3.20.20.70">
    <property type="entry name" value="Aldolase class I"/>
    <property type="match status" value="1"/>
</dbReference>
<evidence type="ECO:0000259" key="6">
    <source>
        <dbReference type="PROSITE" id="PS51918"/>
    </source>
</evidence>
<reference evidence="8" key="1">
    <citation type="submission" date="2016-10" db="EMBL/GenBank/DDBJ databases">
        <authorList>
            <person name="Varghese N."/>
            <person name="Submissions S."/>
        </authorList>
    </citation>
    <scope>NUCLEOTIDE SEQUENCE [LARGE SCALE GENOMIC DNA]</scope>
    <source>
        <strain evidence="8">Ah-143</strain>
    </source>
</reference>
<keyword evidence="3" id="KW-0479">Metal-binding</keyword>
<dbReference type="SFLD" id="SFLDG01384">
    <property type="entry name" value="thioether_bond_formation_requi"/>
    <property type="match status" value="1"/>
</dbReference>
<evidence type="ECO:0000313" key="7">
    <source>
        <dbReference type="EMBL" id="SFT77138.1"/>
    </source>
</evidence>
<evidence type="ECO:0000256" key="3">
    <source>
        <dbReference type="ARBA" id="ARBA00022723"/>
    </source>
</evidence>
<dbReference type="SFLD" id="SFLDS00029">
    <property type="entry name" value="Radical_SAM"/>
    <property type="match status" value="1"/>
</dbReference>
<dbReference type="Proteomes" id="UP000199187">
    <property type="component" value="Unassembled WGS sequence"/>
</dbReference>
<dbReference type="Pfam" id="PF04055">
    <property type="entry name" value="Radical_SAM"/>
    <property type="match status" value="1"/>
</dbReference>
<dbReference type="NCBIfam" id="TIGR04136">
    <property type="entry name" value="rSAM_FibroRumin"/>
    <property type="match status" value="1"/>
</dbReference>
<proteinExistence type="predicted"/>
<dbReference type="InterPro" id="IPR058240">
    <property type="entry name" value="rSAM_sf"/>
</dbReference>
<accession>A0A1I7AQG0</accession>
<keyword evidence="4" id="KW-0408">Iron</keyword>
<dbReference type="InterPro" id="IPR023867">
    <property type="entry name" value="Sulphatase_maturase_rSAM"/>
</dbReference>
<keyword evidence="8" id="KW-1185">Reference proteome</keyword>
<dbReference type="GO" id="GO:0046872">
    <property type="term" value="F:metal ion binding"/>
    <property type="evidence" value="ECO:0007669"/>
    <property type="project" value="UniProtKB-KW"/>
</dbReference>
<keyword evidence="5" id="KW-0411">Iron-sulfur</keyword>
<dbReference type="SFLD" id="SFLDG01067">
    <property type="entry name" value="SPASM/twitch_domain_containing"/>
    <property type="match status" value="1"/>
</dbReference>
<dbReference type="NCBIfam" id="TIGR04085">
    <property type="entry name" value="rSAM_more_4Fe4S"/>
    <property type="match status" value="1"/>
</dbReference>
<comment type="cofactor">
    <cofactor evidence="1">
        <name>[4Fe-4S] cluster</name>
        <dbReference type="ChEBI" id="CHEBI:49883"/>
    </cofactor>
</comment>
<evidence type="ECO:0000313" key="8">
    <source>
        <dbReference type="Proteomes" id="UP000199187"/>
    </source>
</evidence>
<dbReference type="SMART" id="SM00729">
    <property type="entry name" value="Elp3"/>
    <property type="match status" value="1"/>
</dbReference>
<dbReference type="SUPFAM" id="SSF102114">
    <property type="entry name" value="Radical SAM enzymes"/>
    <property type="match status" value="1"/>
</dbReference>
<dbReference type="PANTHER" id="PTHR43273">
    <property type="entry name" value="ANAEROBIC SULFATASE-MATURATING ENZYME HOMOLOG ASLB-RELATED"/>
    <property type="match status" value="1"/>
</dbReference>
<dbReference type="AlphaFoldDB" id="A0A1I7AQG0"/>
<dbReference type="GO" id="GO:0016491">
    <property type="term" value="F:oxidoreductase activity"/>
    <property type="evidence" value="ECO:0007669"/>
    <property type="project" value="InterPro"/>
</dbReference>
<dbReference type="CDD" id="cd01335">
    <property type="entry name" value="Radical_SAM"/>
    <property type="match status" value="1"/>
</dbReference>
<dbReference type="InterPro" id="IPR013785">
    <property type="entry name" value="Aldolase_TIM"/>
</dbReference>
<dbReference type="InterPro" id="IPR007197">
    <property type="entry name" value="rSAM"/>
</dbReference>
<dbReference type="GO" id="GO:0051536">
    <property type="term" value="F:iron-sulfur cluster binding"/>
    <property type="evidence" value="ECO:0007669"/>
    <property type="project" value="UniProtKB-KW"/>
</dbReference>
<organism evidence="7 8">
    <name type="scientific">Kosakonia arachidis</name>
    <dbReference type="NCBI Taxonomy" id="551989"/>
    <lineage>
        <taxon>Bacteria</taxon>
        <taxon>Pseudomonadati</taxon>
        <taxon>Pseudomonadota</taxon>
        <taxon>Gammaproteobacteria</taxon>
        <taxon>Enterobacterales</taxon>
        <taxon>Enterobacteriaceae</taxon>
        <taxon>Kosakonia</taxon>
    </lineage>
</organism>
<evidence type="ECO:0000256" key="5">
    <source>
        <dbReference type="ARBA" id="ARBA00023014"/>
    </source>
</evidence>
<gene>
    <name evidence="7" type="ORF">SAMN05192562_1025</name>
</gene>
<feature type="domain" description="Radical SAM core" evidence="6">
    <location>
        <begin position="98"/>
        <end position="332"/>
    </location>
</feature>
<evidence type="ECO:0000256" key="4">
    <source>
        <dbReference type="ARBA" id="ARBA00023004"/>
    </source>
</evidence>
<protein>
    <recommendedName>
        <fullName evidence="6">Radical SAM core domain-containing protein</fullName>
    </recommendedName>
</protein>
<dbReference type="PANTHER" id="PTHR43273:SF8">
    <property type="entry name" value="RADICAL SAM DOMAIN PROTEIN"/>
    <property type="match status" value="1"/>
</dbReference>
<sequence>MIWSGLNKLISLSRFTHCFELNDAVALYHSLRMKPVYLSKKQYKELLVFLNDQSSISLNSAPSSLLPLIEELDKYKIITQSDAEDDNVLKFVRSRIPAPSVNVCYFILTEQCNLACKYCFLGNNVPERREKFSSNRMTKEMAEQSLSFFIRQIQLSGNVNPDNKPAIIFYGGEPLLNFSVLEYVALRVKELTLIEPALKNVELSVITNGLLLNEHRLKRLKELGVSIAISIDGCSEEANAQRIDVAGRETYSKVIEILDLAKKFDVAISLSVTLTEETIKDKEKILKLISDYEIKGFGFNILMSDESYIVSDEYNNKASDFIIDIFHDLRAAGIYEDRMMRKLKAFSKSKVYFSDCAATAGSQIVITPDGSVGVCHGCIAERKYFKTSIKDEFFNANIDPLFIEWSQLTPLNKDECLSCEALGICGGGCPINASHCQNGNTINSLDERFCIHSKKTLNFLIEDLYRIIKKSN</sequence>
<dbReference type="EMBL" id="FPAU01000002">
    <property type="protein sequence ID" value="SFT77138.1"/>
    <property type="molecule type" value="Genomic_DNA"/>
</dbReference>
<name>A0A1I7AQG0_9ENTR</name>
<dbReference type="InterPro" id="IPR006638">
    <property type="entry name" value="Elp3/MiaA/NifB-like_rSAM"/>
</dbReference>
<dbReference type="InterPro" id="IPR026426">
    <property type="entry name" value="rSAM_FibroRumin"/>
</dbReference>
<dbReference type="PROSITE" id="PS51918">
    <property type="entry name" value="RADICAL_SAM"/>
    <property type="match status" value="1"/>
</dbReference>
<evidence type="ECO:0000256" key="1">
    <source>
        <dbReference type="ARBA" id="ARBA00001966"/>
    </source>
</evidence>
<dbReference type="SFLD" id="SFLDG01386">
    <property type="entry name" value="main_SPASM_domain-containing"/>
    <property type="match status" value="1"/>
</dbReference>
<evidence type="ECO:0000256" key="2">
    <source>
        <dbReference type="ARBA" id="ARBA00022691"/>
    </source>
</evidence>
<keyword evidence="2" id="KW-0949">S-adenosyl-L-methionine</keyword>
<dbReference type="InterPro" id="IPR023885">
    <property type="entry name" value="4Fe4S-binding_SPASM_dom"/>
</dbReference>